<dbReference type="InterPro" id="IPR050271">
    <property type="entry name" value="UDP-glycosyltransferase"/>
</dbReference>
<keyword evidence="2 3" id="KW-0808">Transferase</keyword>
<organism evidence="3 4">
    <name type="scientific">Aquimarina amphilecti</name>
    <dbReference type="NCBI Taxonomy" id="1038014"/>
    <lineage>
        <taxon>Bacteria</taxon>
        <taxon>Pseudomonadati</taxon>
        <taxon>Bacteroidota</taxon>
        <taxon>Flavobacteriia</taxon>
        <taxon>Flavobacteriales</taxon>
        <taxon>Flavobacteriaceae</taxon>
        <taxon>Aquimarina</taxon>
    </lineage>
</organism>
<name>A0A1H7PTN9_AQUAM</name>
<sequence>MSSLKILFACIPADGHFNPMTQLAVHLREKGHDVRWYTGKTYKKKLEQMEVPYIPFKKAEEIKVSELDEAYPERKKLKGISHIKFDIINLFIHRMKNYYIDVKELYSSFSFDILVYDNMFPGTIVKDKLNVPVVGIGVVPLALSASDIPQYGLGHQPATNFISKRKQNFIKLMAEKLLFKETKEAYNELLENLNLPKEEHNIFDIAPLNSSVFLQNGVPEMDYPRHFTPKTIRYVGALHTWNNHKNSLVKDWKNILDLGKKTILISQGTVEKNSKKLIEPALDAFKNTNYNVLVATGYNETELLRKKYPHKNIHIEDFISYDIVMPLTNVFITNGGYGSSMISIKHGVPMVTAGINEGKNEICARIDYCGLGIDLKTERPRSISLQNAVNKILNSEIYYDNVEKVQKTLNSYNTLDICEKHIIDLVSS</sequence>
<evidence type="ECO:0000256" key="1">
    <source>
        <dbReference type="ARBA" id="ARBA00022676"/>
    </source>
</evidence>
<dbReference type="CDD" id="cd03784">
    <property type="entry name" value="GT1_Gtf-like"/>
    <property type="match status" value="1"/>
</dbReference>
<protein>
    <submittedName>
        <fullName evidence="3">Glycosyltransferase, MGT family</fullName>
    </submittedName>
</protein>
<dbReference type="Gene3D" id="3.40.50.2000">
    <property type="entry name" value="Glycogen Phosphorylase B"/>
    <property type="match status" value="2"/>
</dbReference>
<dbReference type="RefSeq" id="WP_091408448.1">
    <property type="nucleotide sequence ID" value="NZ_FOAB01000004.1"/>
</dbReference>
<dbReference type="PANTHER" id="PTHR48043:SF145">
    <property type="entry name" value="FI06409P-RELATED"/>
    <property type="match status" value="1"/>
</dbReference>
<reference evidence="3 4" key="1">
    <citation type="submission" date="2016-10" db="EMBL/GenBank/DDBJ databases">
        <authorList>
            <person name="de Groot N.N."/>
        </authorList>
    </citation>
    <scope>NUCLEOTIDE SEQUENCE [LARGE SCALE GENOMIC DNA]</scope>
    <source>
        <strain evidence="3 4">DSM 25232</strain>
    </source>
</reference>
<keyword evidence="4" id="KW-1185">Reference proteome</keyword>
<proteinExistence type="predicted"/>
<keyword evidence="1" id="KW-0328">Glycosyltransferase</keyword>
<gene>
    <name evidence="3" type="ORF">SAMN04487910_2313</name>
</gene>
<dbReference type="PANTHER" id="PTHR48043">
    <property type="entry name" value="EG:EG0003.4 PROTEIN-RELATED"/>
    <property type="match status" value="1"/>
</dbReference>
<dbReference type="Proteomes" id="UP000198521">
    <property type="component" value="Unassembled WGS sequence"/>
</dbReference>
<evidence type="ECO:0000256" key="2">
    <source>
        <dbReference type="ARBA" id="ARBA00022679"/>
    </source>
</evidence>
<evidence type="ECO:0000313" key="3">
    <source>
        <dbReference type="EMBL" id="SEL38818.1"/>
    </source>
</evidence>
<dbReference type="OrthoDB" id="6620093at2"/>
<dbReference type="InterPro" id="IPR002213">
    <property type="entry name" value="UDP_glucos_trans"/>
</dbReference>
<dbReference type="EMBL" id="FOAB01000004">
    <property type="protein sequence ID" value="SEL38818.1"/>
    <property type="molecule type" value="Genomic_DNA"/>
</dbReference>
<dbReference type="GO" id="GO:0008194">
    <property type="term" value="F:UDP-glycosyltransferase activity"/>
    <property type="evidence" value="ECO:0007669"/>
    <property type="project" value="InterPro"/>
</dbReference>
<dbReference type="STRING" id="1038014.SAMN04487910_2313"/>
<dbReference type="AlphaFoldDB" id="A0A1H7PTN9"/>
<dbReference type="Pfam" id="PF00201">
    <property type="entry name" value="UDPGT"/>
    <property type="match status" value="1"/>
</dbReference>
<accession>A0A1H7PTN9</accession>
<dbReference type="SUPFAM" id="SSF53756">
    <property type="entry name" value="UDP-Glycosyltransferase/glycogen phosphorylase"/>
    <property type="match status" value="1"/>
</dbReference>
<evidence type="ECO:0000313" key="4">
    <source>
        <dbReference type="Proteomes" id="UP000198521"/>
    </source>
</evidence>